<evidence type="ECO:0000313" key="1">
    <source>
        <dbReference type="EMBL" id="ARU04453.1"/>
    </source>
</evidence>
<proteinExistence type="predicted"/>
<dbReference type="AlphaFoldDB" id="A0A1Y0ELD2"/>
<name>A0A1Y0ELD2_9BURK</name>
<sequence>MWVLGLAACGGQPLVAPELMAKPRLSAAELQRMDEETLEQRRADFARQRDQAAADFRQAESQCWKQFAVNRCLDNAAQTRRALLDQLSADDRVVQDELRQRKLQRADERLQGKQEKAAQ</sequence>
<keyword evidence="2" id="KW-1185">Reference proteome</keyword>
<accession>A0A1Y0ELD2</accession>
<reference evidence="1 2" key="1">
    <citation type="submission" date="2017-05" db="EMBL/GenBank/DDBJ databases">
        <authorList>
            <person name="Song R."/>
            <person name="Chenine A.L."/>
            <person name="Ruprecht R.M."/>
        </authorList>
    </citation>
    <scope>NUCLEOTIDE SEQUENCE [LARGE SCALE GENOMIC DNA]</scope>
    <source>
        <strain evidence="1 2">DSM 26136</strain>
    </source>
</reference>
<dbReference type="Proteomes" id="UP000196138">
    <property type="component" value="Chromosome"/>
</dbReference>
<protein>
    <submittedName>
        <fullName evidence="1">Uncharacterized protein</fullName>
    </submittedName>
</protein>
<gene>
    <name evidence="1" type="ORF">CCO03_06965</name>
</gene>
<evidence type="ECO:0000313" key="2">
    <source>
        <dbReference type="Proteomes" id="UP000196138"/>
    </source>
</evidence>
<dbReference type="KEGG" id="cser:CCO03_06965"/>
<organism evidence="1 2">
    <name type="scientific">Comamonas serinivorans</name>
    <dbReference type="NCBI Taxonomy" id="1082851"/>
    <lineage>
        <taxon>Bacteria</taxon>
        <taxon>Pseudomonadati</taxon>
        <taxon>Pseudomonadota</taxon>
        <taxon>Betaproteobacteria</taxon>
        <taxon>Burkholderiales</taxon>
        <taxon>Comamonadaceae</taxon>
        <taxon>Comamonas</taxon>
    </lineage>
</organism>
<dbReference type="EMBL" id="CP021455">
    <property type="protein sequence ID" value="ARU04453.1"/>
    <property type="molecule type" value="Genomic_DNA"/>
</dbReference>